<keyword evidence="3 5" id="KW-0067">ATP-binding</keyword>
<dbReference type="InParanoid" id="A0A371RGU0"/>
<accession>A0A371RGU0</accession>
<dbReference type="EMBL" id="QUQO01000001">
    <property type="protein sequence ID" value="RFB04652.1"/>
    <property type="molecule type" value="Genomic_DNA"/>
</dbReference>
<dbReference type="PANTHER" id="PTHR42711">
    <property type="entry name" value="ABC TRANSPORTER ATP-BINDING PROTEIN"/>
    <property type="match status" value="1"/>
</dbReference>
<dbReference type="InterPro" id="IPR003439">
    <property type="entry name" value="ABC_transporter-like_ATP-bd"/>
</dbReference>
<dbReference type="PROSITE" id="PS00211">
    <property type="entry name" value="ABC_TRANSPORTER_1"/>
    <property type="match status" value="1"/>
</dbReference>
<dbReference type="Proteomes" id="UP000264589">
    <property type="component" value="Unassembled WGS sequence"/>
</dbReference>
<dbReference type="CDD" id="cd03230">
    <property type="entry name" value="ABC_DR_subfamily_A"/>
    <property type="match status" value="1"/>
</dbReference>
<sequence length="341" mass="36466">MRFGNRVFGHETRPPQRALTIQLSLNNKPSDGSGRMSREAPAMTDAAIEAQGLVRTYGAKRALDGVDLTIPAAGGITAILGPNGAGKTTFVSCALGLVPLSKGRLRIFGGKPGTLANKRRIGAMLQDSDLPALLTAREHITLFSSYYPNPMGTEELLELCEITPFADKLYKKLSGGQKRRVQFALAVVGQPELIFLDEPTTGLDIDARRVLWKTIRRLTETGSSVILTTHYLEEADALADRIIVFNEGQVIADAPTDEIRNAVGGAVIQCVTGISEADILAMPAVLSVGQSGRFTDIMSSDAPATLRVLLAADPSLTDLTVKKPTLEDAFLDLTRPKGEAA</sequence>
<dbReference type="SMART" id="SM00382">
    <property type="entry name" value="AAA"/>
    <property type="match status" value="1"/>
</dbReference>
<dbReference type="InterPro" id="IPR017871">
    <property type="entry name" value="ABC_transporter-like_CS"/>
</dbReference>
<evidence type="ECO:0000256" key="2">
    <source>
        <dbReference type="ARBA" id="ARBA00022741"/>
    </source>
</evidence>
<name>A0A371RGU0_9PROT</name>
<reference evidence="5 6" key="1">
    <citation type="submission" date="2018-08" db="EMBL/GenBank/DDBJ databases">
        <title>Parvularcula sp. SM1705, isolated from surface water of the South Sea China.</title>
        <authorList>
            <person name="Sun L."/>
        </authorList>
    </citation>
    <scope>NUCLEOTIDE SEQUENCE [LARGE SCALE GENOMIC DNA]</scope>
    <source>
        <strain evidence="5 6">SM1705</strain>
    </source>
</reference>
<dbReference type="PANTHER" id="PTHR42711:SF17">
    <property type="entry name" value="ABC TRANSPORTER ATP-BINDING PROTEIN"/>
    <property type="match status" value="1"/>
</dbReference>
<evidence type="ECO:0000256" key="3">
    <source>
        <dbReference type="ARBA" id="ARBA00022840"/>
    </source>
</evidence>
<dbReference type="InterPro" id="IPR027417">
    <property type="entry name" value="P-loop_NTPase"/>
</dbReference>
<evidence type="ECO:0000259" key="4">
    <source>
        <dbReference type="PROSITE" id="PS50893"/>
    </source>
</evidence>
<keyword evidence="6" id="KW-1185">Reference proteome</keyword>
<dbReference type="Pfam" id="PF00005">
    <property type="entry name" value="ABC_tran"/>
    <property type="match status" value="1"/>
</dbReference>
<dbReference type="SUPFAM" id="SSF52540">
    <property type="entry name" value="P-loop containing nucleoside triphosphate hydrolases"/>
    <property type="match status" value="1"/>
</dbReference>
<comment type="caution">
    <text evidence="5">The sequence shown here is derived from an EMBL/GenBank/DDBJ whole genome shotgun (WGS) entry which is preliminary data.</text>
</comment>
<protein>
    <submittedName>
        <fullName evidence="5">ABC transporter ATP-binding protein</fullName>
    </submittedName>
</protein>
<gene>
    <name evidence="5" type="ORF">DX908_04785</name>
</gene>
<dbReference type="GO" id="GO:0005524">
    <property type="term" value="F:ATP binding"/>
    <property type="evidence" value="ECO:0007669"/>
    <property type="project" value="UniProtKB-KW"/>
</dbReference>
<keyword evidence="2" id="KW-0547">Nucleotide-binding</keyword>
<evidence type="ECO:0000256" key="1">
    <source>
        <dbReference type="ARBA" id="ARBA00022448"/>
    </source>
</evidence>
<dbReference type="AlphaFoldDB" id="A0A371RGU0"/>
<organism evidence="5 6">
    <name type="scientific">Parvularcula marina</name>
    <dbReference type="NCBI Taxonomy" id="2292771"/>
    <lineage>
        <taxon>Bacteria</taxon>
        <taxon>Pseudomonadati</taxon>
        <taxon>Pseudomonadota</taxon>
        <taxon>Alphaproteobacteria</taxon>
        <taxon>Parvularculales</taxon>
        <taxon>Parvularculaceae</taxon>
        <taxon>Parvularcula</taxon>
    </lineage>
</organism>
<proteinExistence type="predicted"/>
<dbReference type="InterPro" id="IPR050763">
    <property type="entry name" value="ABC_transporter_ATP-binding"/>
</dbReference>
<dbReference type="InterPro" id="IPR003593">
    <property type="entry name" value="AAA+_ATPase"/>
</dbReference>
<evidence type="ECO:0000313" key="5">
    <source>
        <dbReference type="EMBL" id="RFB04652.1"/>
    </source>
</evidence>
<evidence type="ECO:0000313" key="6">
    <source>
        <dbReference type="Proteomes" id="UP000264589"/>
    </source>
</evidence>
<dbReference type="Gene3D" id="3.40.50.300">
    <property type="entry name" value="P-loop containing nucleotide triphosphate hydrolases"/>
    <property type="match status" value="1"/>
</dbReference>
<keyword evidence="1" id="KW-0813">Transport</keyword>
<dbReference type="PROSITE" id="PS50893">
    <property type="entry name" value="ABC_TRANSPORTER_2"/>
    <property type="match status" value="1"/>
</dbReference>
<feature type="domain" description="ABC transporter" evidence="4">
    <location>
        <begin position="48"/>
        <end position="272"/>
    </location>
</feature>
<dbReference type="GO" id="GO:0016887">
    <property type="term" value="F:ATP hydrolysis activity"/>
    <property type="evidence" value="ECO:0007669"/>
    <property type="project" value="InterPro"/>
</dbReference>